<evidence type="ECO:0000256" key="1">
    <source>
        <dbReference type="ARBA" id="ARBA00022630"/>
    </source>
</evidence>
<feature type="domain" description="Luciferase-like" evidence="5">
    <location>
        <begin position="14"/>
        <end position="262"/>
    </location>
</feature>
<dbReference type="SUPFAM" id="SSF51679">
    <property type="entry name" value="Bacterial luciferase-like"/>
    <property type="match status" value="1"/>
</dbReference>
<keyword evidence="1" id="KW-0285">Flavoprotein</keyword>
<dbReference type="Pfam" id="PF00296">
    <property type="entry name" value="Bac_luciferase"/>
    <property type="match status" value="1"/>
</dbReference>
<dbReference type="GO" id="GO:0046306">
    <property type="term" value="P:alkanesulfonate catabolic process"/>
    <property type="evidence" value="ECO:0007669"/>
    <property type="project" value="TreeGrafter"/>
</dbReference>
<dbReference type="EMBL" id="UINC01004225">
    <property type="protein sequence ID" value="SVA12757.1"/>
    <property type="molecule type" value="Genomic_DNA"/>
</dbReference>
<dbReference type="PANTHER" id="PTHR42847:SF4">
    <property type="entry name" value="ALKANESULFONATE MONOOXYGENASE-RELATED"/>
    <property type="match status" value="1"/>
</dbReference>
<dbReference type="AlphaFoldDB" id="A0A381TDG0"/>
<organism evidence="6">
    <name type="scientific">marine metagenome</name>
    <dbReference type="NCBI Taxonomy" id="408172"/>
    <lineage>
        <taxon>unclassified sequences</taxon>
        <taxon>metagenomes</taxon>
        <taxon>ecological metagenomes</taxon>
    </lineage>
</organism>
<proteinExistence type="predicted"/>
<keyword evidence="2" id="KW-0288">FMN</keyword>
<sequence length="322" mass="34146">MRAFRFGVQAFSADTAQEWKDLARSAEDLGYSCFHLADHYLGPGAAMTAASHPPQNLAALPAMATAAAVTDSILIGARVMCVDYHQPVVLAKSLATIDLLSDGRLEPGFGAGWITSEYEAMGIPMDRPGVRIDRLIEHVQLARSFFTGDELEMTGQHVQVKNMAAVPASVQEGGPRIMIGGGSPRILRTAGAMADIVSINFDNSDGKIGAHGIRSGTAAATTNKVNWIREGAGDRFDQLELEIGAYFAAVTDATQPTLEAMADAFGMPPEELARHPHALIGSADEICETLAQRREEYGISYVTVGGANMEAFAPVVAKLAGT</sequence>
<reference evidence="6" key="1">
    <citation type="submission" date="2018-05" db="EMBL/GenBank/DDBJ databases">
        <authorList>
            <person name="Lanie J.A."/>
            <person name="Ng W.-L."/>
            <person name="Kazmierczak K.M."/>
            <person name="Andrzejewski T.M."/>
            <person name="Davidsen T.M."/>
            <person name="Wayne K.J."/>
            <person name="Tettelin H."/>
            <person name="Glass J.I."/>
            <person name="Rusch D."/>
            <person name="Podicherti R."/>
            <person name="Tsui H.-C.T."/>
            <person name="Winkler M.E."/>
        </authorList>
    </citation>
    <scope>NUCLEOTIDE SEQUENCE</scope>
</reference>
<gene>
    <name evidence="6" type="ORF">METZ01_LOCUS65611</name>
</gene>
<dbReference type="PANTHER" id="PTHR42847">
    <property type="entry name" value="ALKANESULFONATE MONOOXYGENASE"/>
    <property type="match status" value="1"/>
</dbReference>
<protein>
    <recommendedName>
        <fullName evidence="5">Luciferase-like domain-containing protein</fullName>
    </recommendedName>
</protein>
<evidence type="ECO:0000259" key="5">
    <source>
        <dbReference type="Pfam" id="PF00296"/>
    </source>
</evidence>
<evidence type="ECO:0000256" key="4">
    <source>
        <dbReference type="ARBA" id="ARBA00023033"/>
    </source>
</evidence>
<dbReference type="InterPro" id="IPR036661">
    <property type="entry name" value="Luciferase-like_sf"/>
</dbReference>
<keyword evidence="4" id="KW-0503">Monooxygenase</keyword>
<accession>A0A381TDG0</accession>
<dbReference type="InterPro" id="IPR011251">
    <property type="entry name" value="Luciferase-like_dom"/>
</dbReference>
<dbReference type="Gene3D" id="3.20.20.30">
    <property type="entry name" value="Luciferase-like domain"/>
    <property type="match status" value="1"/>
</dbReference>
<evidence type="ECO:0000256" key="2">
    <source>
        <dbReference type="ARBA" id="ARBA00022643"/>
    </source>
</evidence>
<keyword evidence="3" id="KW-0560">Oxidoreductase</keyword>
<dbReference type="InterPro" id="IPR050172">
    <property type="entry name" value="SsuD_RutA_monooxygenase"/>
</dbReference>
<dbReference type="GO" id="GO:0008726">
    <property type="term" value="F:alkanesulfonate monooxygenase activity"/>
    <property type="evidence" value="ECO:0007669"/>
    <property type="project" value="TreeGrafter"/>
</dbReference>
<name>A0A381TDG0_9ZZZZ</name>
<dbReference type="InterPro" id="IPR019923">
    <property type="entry name" value="Lucif-like_OxRdtase_MSMEG_2516"/>
</dbReference>
<evidence type="ECO:0000256" key="3">
    <source>
        <dbReference type="ARBA" id="ARBA00023002"/>
    </source>
</evidence>
<dbReference type="NCBIfam" id="TIGR03621">
    <property type="entry name" value="F420_MSMEG_2516"/>
    <property type="match status" value="1"/>
</dbReference>
<evidence type="ECO:0000313" key="6">
    <source>
        <dbReference type="EMBL" id="SVA12757.1"/>
    </source>
</evidence>